<accession>A0A484NG68</accession>
<dbReference type="PANTHER" id="PTHR13343:SF22">
    <property type="entry name" value="GLUTAMYL-TRNA REDUCTASE-BINDING PROTEIN, CHLOROPLASTIC"/>
    <property type="match status" value="1"/>
</dbReference>
<dbReference type="AlphaFoldDB" id="A0A484NG68"/>
<dbReference type="InterPro" id="IPR037119">
    <property type="entry name" value="Haem_oxidase_HugZ-like_sf"/>
</dbReference>
<dbReference type="EMBL" id="OOIL02006674">
    <property type="protein sequence ID" value="VFR00101.1"/>
    <property type="molecule type" value="Genomic_DNA"/>
</dbReference>
<feature type="domain" description="DUF2470" evidence="1">
    <location>
        <begin position="227"/>
        <end position="300"/>
    </location>
</feature>
<dbReference type="InterPro" id="IPR019595">
    <property type="entry name" value="DUF2470"/>
</dbReference>
<proteinExistence type="predicted"/>
<dbReference type="InterPro" id="IPR012349">
    <property type="entry name" value="Split_barrel_FMN-bd"/>
</dbReference>
<evidence type="ECO:0000259" key="1">
    <source>
        <dbReference type="Pfam" id="PF10615"/>
    </source>
</evidence>
<dbReference type="Gene3D" id="2.30.110.10">
    <property type="entry name" value="Electron Transport, Fmn-binding Protein, Chain A"/>
    <property type="match status" value="1"/>
</dbReference>
<protein>
    <recommendedName>
        <fullName evidence="1">DUF2470 domain-containing protein</fullName>
    </recommendedName>
</protein>
<dbReference type="Gene3D" id="3.20.180.10">
    <property type="entry name" value="PNP-oxidase-like"/>
    <property type="match status" value="1"/>
</dbReference>
<organism evidence="2 3">
    <name type="scientific">Cuscuta campestris</name>
    <dbReference type="NCBI Taxonomy" id="132261"/>
    <lineage>
        <taxon>Eukaryota</taxon>
        <taxon>Viridiplantae</taxon>
        <taxon>Streptophyta</taxon>
        <taxon>Embryophyta</taxon>
        <taxon>Tracheophyta</taxon>
        <taxon>Spermatophyta</taxon>
        <taxon>Magnoliopsida</taxon>
        <taxon>eudicotyledons</taxon>
        <taxon>Gunneridae</taxon>
        <taxon>Pentapetalae</taxon>
        <taxon>asterids</taxon>
        <taxon>lamiids</taxon>
        <taxon>Solanales</taxon>
        <taxon>Convolvulaceae</taxon>
        <taxon>Cuscuteae</taxon>
        <taxon>Cuscuta</taxon>
        <taxon>Cuscuta subgen. Grammica</taxon>
        <taxon>Cuscuta sect. Cleistogrammica</taxon>
    </lineage>
</organism>
<dbReference type="Proteomes" id="UP000595140">
    <property type="component" value="Unassembled WGS sequence"/>
</dbReference>
<keyword evidence="3" id="KW-1185">Reference proteome</keyword>
<dbReference type="FunFam" id="2.30.110.10:FF:000015">
    <property type="entry name" value="Glutamyl-tRNA reductase-binding protein, chloroplastic"/>
    <property type="match status" value="1"/>
</dbReference>
<evidence type="ECO:0000313" key="2">
    <source>
        <dbReference type="EMBL" id="VFR00101.1"/>
    </source>
</evidence>
<dbReference type="GO" id="GO:0009507">
    <property type="term" value="C:chloroplast"/>
    <property type="evidence" value="ECO:0007669"/>
    <property type="project" value="TreeGrafter"/>
</dbReference>
<sequence length="340" mass="38629">MLPQSRALTAHLPPSPLPTAHVYRRASLIFPKSAKTNHHYSLKNRNLCLRDSYRHLKCSVSVASSEPTQSEFSSDGKPFPAEVSRTIMELASVGTLSTLTQDGWPLGIGARFAVDYEGTPILCLNDSISKEFVNSKSSFHVQLEQCGLRSPQCTVQGSLEKPEDPNVLKKLQSVWKKRFGDEVDTHSLYVVSVERLFLIEDFGEDGVWVNSSEYKLATPDPLRELAERMISEINFHNMEDVIRFCNVYVDLDFRVSDARLLWVDRLGFDVRFWSPKKDIFEVRIPFPREVADAKGAKSSFNCMSQLAWEVEKNYQAPQFEKAKKLKKIMFKGRSEKAGIS</sequence>
<reference evidence="2 3" key="1">
    <citation type="submission" date="2018-04" db="EMBL/GenBank/DDBJ databases">
        <authorList>
            <person name="Vogel A."/>
        </authorList>
    </citation>
    <scope>NUCLEOTIDE SEQUENCE [LARGE SCALE GENOMIC DNA]</scope>
</reference>
<name>A0A484NG68_9ASTE</name>
<dbReference type="SUPFAM" id="SSF50475">
    <property type="entry name" value="FMN-binding split barrel"/>
    <property type="match status" value="1"/>
</dbReference>
<dbReference type="OrthoDB" id="2138282at2759"/>
<gene>
    <name evidence="2" type="ORF">CCAM_LOCUS41876</name>
</gene>
<dbReference type="PANTHER" id="PTHR13343">
    <property type="entry name" value="CREG1 PROTEIN"/>
    <property type="match status" value="1"/>
</dbReference>
<dbReference type="Pfam" id="PF10615">
    <property type="entry name" value="DUF2470"/>
    <property type="match status" value="1"/>
</dbReference>
<evidence type="ECO:0000313" key="3">
    <source>
        <dbReference type="Proteomes" id="UP000595140"/>
    </source>
</evidence>